<organism evidence="1 2">
    <name type="scientific">Smallanthus sonchifolius</name>
    <dbReference type="NCBI Taxonomy" id="185202"/>
    <lineage>
        <taxon>Eukaryota</taxon>
        <taxon>Viridiplantae</taxon>
        <taxon>Streptophyta</taxon>
        <taxon>Embryophyta</taxon>
        <taxon>Tracheophyta</taxon>
        <taxon>Spermatophyta</taxon>
        <taxon>Magnoliopsida</taxon>
        <taxon>eudicotyledons</taxon>
        <taxon>Gunneridae</taxon>
        <taxon>Pentapetalae</taxon>
        <taxon>asterids</taxon>
        <taxon>campanulids</taxon>
        <taxon>Asterales</taxon>
        <taxon>Asteraceae</taxon>
        <taxon>Asteroideae</taxon>
        <taxon>Heliantheae alliance</taxon>
        <taxon>Millerieae</taxon>
        <taxon>Smallanthus</taxon>
    </lineage>
</organism>
<name>A0ACB9IS53_9ASTR</name>
<dbReference type="Proteomes" id="UP001056120">
    <property type="component" value="Linkage Group LG07"/>
</dbReference>
<reference evidence="2" key="1">
    <citation type="journal article" date="2022" name="Mol. Ecol. Resour.">
        <title>The genomes of chicory, endive, great burdock and yacon provide insights into Asteraceae palaeo-polyploidization history and plant inulin production.</title>
        <authorList>
            <person name="Fan W."/>
            <person name="Wang S."/>
            <person name="Wang H."/>
            <person name="Wang A."/>
            <person name="Jiang F."/>
            <person name="Liu H."/>
            <person name="Zhao H."/>
            <person name="Xu D."/>
            <person name="Zhang Y."/>
        </authorList>
    </citation>
    <scope>NUCLEOTIDE SEQUENCE [LARGE SCALE GENOMIC DNA]</scope>
    <source>
        <strain evidence="2">cv. Yunnan</strain>
    </source>
</reference>
<proteinExistence type="predicted"/>
<accession>A0ACB9IS53</accession>
<sequence>MIRLSEYIRLFPPYHSHSECPISLPLLRDKQESKEFLQLSQDFFIIFNPFPVQNWRSNHSVLSSFPSMLPEKPVNAPWVFRSTIHWSFRVLILAFVLGLMIFWGIDGLGVGDFHKDFLTKIDGKAVKDFTITKHPDLTIQKTPAESNQDVADIHQIPPTKPSNKVIVTGKAPDPLSLKWVSAELESDYSSNLLAQWMAPGGEPCRDSATEDIFIQGLDNPNLDQKIGLSTGDIHEYVIQTLDSSGKPRCLGGDYFETDLSGDTWKSRPPIKDLGNGSYSFSLQVHPDFVGEYNLTIILLFRHYQGLKFSPERFAFDKVLRLFPIVFKNSNSSARLPEIEQCKKSDYNRDVWAGRWTRHGKNDDCSISNDGRYRCLKPNYPCKRPWCYGRLGSVESNGWVYSTHCSFKLFDSESAWKCLNNRWLFFWGDSNHCDTIRNMLNFVLGVQSGIIPRLFDMNITNPRNSSQSVRITSVFNGHYNHTGNYQGLNSLYNHDYREYLNKYFSGEVVPDTLIMNSGLHDGVYWPNLRRFIKGAEDAAAFWAEVLDGVRQRKVAVPVVIYRTTVATGGYARRLVFNPNKMEAFNGVFVDKLRQLGLIDHVVDHFDMTYPWHFDNRCNDGVHYGRAPAKARWRDGEIGHQYFVDSMLCHVLLNVLCST</sequence>
<comment type="caution">
    <text evidence="1">The sequence shown here is derived from an EMBL/GenBank/DDBJ whole genome shotgun (WGS) entry which is preliminary data.</text>
</comment>
<protein>
    <submittedName>
        <fullName evidence="1">Uncharacterized protein</fullName>
    </submittedName>
</protein>
<reference evidence="1 2" key="2">
    <citation type="journal article" date="2022" name="Mol. Ecol. Resour.">
        <title>The genomes of chicory, endive, great burdock and yacon provide insights into Asteraceae paleo-polyploidization history and plant inulin production.</title>
        <authorList>
            <person name="Fan W."/>
            <person name="Wang S."/>
            <person name="Wang H."/>
            <person name="Wang A."/>
            <person name="Jiang F."/>
            <person name="Liu H."/>
            <person name="Zhao H."/>
            <person name="Xu D."/>
            <person name="Zhang Y."/>
        </authorList>
    </citation>
    <scope>NUCLEOTIDE SEQUENCE [LARGE SCALE GENOMIC DNA]</scope>
    <source>
        <strain evidence="2">cv. Yunnan</strain>
        <tissue evidence="1">Leaves</tissue>
    </source>
</reference>
<keyword evidence="2" id="KW-1185">Reference proteome</keyword>
<evidence type="ECO:0000313" key="2">
    <source>
        <dbReference type="Proteomes" id="UP001056120"/>
    </source>
</evidence>
<dbReference type="EMBL" id="CM042024">
    <property type="protein sequence ID" value="KAI3810662.1"/>
    <property type="molecule type" value="Genomic_DNA"/>
</dbReference>
<gene>
    <name evidence="1" type="ORF">L1987_20284</name>
</gene>
<evidence type="ECO:0000313" key="1">
    <source>
        <dbReference type="EMBL" id="KAI3810662.1"/>
    </source>
</evidence>